<accession>A0A6J5Z4J7</accession>
<gene>
    <name evidence="1" type="ORF">UFOPK3547_00300</name>
</gene>
<organism evidence="1">
    <name type="scientific">freshwater metagenome</name>
    <dbReference type="NCBI Taxonomy" id="449393"/>
    <lineage>
        <taxon>unclassified sequences</taxon>
        <taxon>metagenomes</taxon>
        <taxon>ecological metagenomes</taxon>
    </lineage>
</organism>
<protein>
    <submittedName>
        <fullName evidence="1">Unannotated protein</fullName>
    </submittedName>
</protein>
<evidence type="ECO:0000313" key="1">
    <source>
        <dbReference type="EMBL" id="CAB4337565.1"/>
    </source>
</evidence>
<reference evidence="1" key="1">
    <citation type="submission" date="2020-05" db="EMBL/GenBank/DDBJ databases">
        <authorList>
            <person name="Chiriac C."/>
            <person name="Salcher M."/>
            <person name="Ghai R."/>
            <person name="Kavagutti S V."/>
        </authorList>
    </citation>
    <scope>NUCLEOTIDE SEQUENCE</scope>
</reference>
<dbReference type="AlphaFoldDB" id="A0A6J5Z4J7"/>
<sequence>MAVGEEVGSCAVDELVTLLSDLGEVGGDDALAEHASCDRDLLEVDVVDAFGFDPLGQLLDLLASAGSVACLLKRLWR</sequence>
<name>A0A6J5Z4J7_9ZZZZ</name>
<dbReference type="EMBL" id="CAESAN010000015">
    <property type="protein sequence ID" value="CAB4337565.1"/>
    <property type="molecule type" value="Genomic_DNA"/>
</dbReference>
<proteinExistence type="predicted"/>